<name>A0A9R0K2W3_SPIOL</name>
<reference evidence="7" key="2">
    <citation type="submission" date="2025-08" db="UniProtKB">
        <authorList>
            <consortium name="RefSeq"/>
        </authorList>
    </citation>
    <scope>IDENTIFICATION</scope>
    <source>
        <tissue evidence="7">Leaf</tissue>
    </source>
</reference>
<keyword evidence="3" id="KW-0539">Nucleus</keyword>
<dbReference type="GO" id="GO:0005730">
    <property type="term" value="C:nucleolus"/>
    <property type="evidence" value="ECO:0000318"/>
    <property type="project" value="GO_Central"/>
</dbReference>
<dbReference type="InterPro" id="IPR017956">
    <property type="entry name" value="AT_hook_DNA-bd_motif"/>
</dbReference>
<evidence type="ECO:0000256" key="1">
    <source>
        <dbReference type="ARBA" id="ARBA00004123"/>
    </source>
</evidence>
<dbReference type="PRINTS" id="PR00929">
    <property type="entry name" value="ATHOOK"/>
</dbReference>
<comment type="subcellular location">
    <subcellularLocation>
        <location evidence="1">Nucleus</location>
    </subcellularLocation>
</comment>
<evidence type="ECO:0000256" key="4">
    <source>
        <dbReference type="SAM" id="MobiDB-lite"/>
    </source>
</evidence>
<organism evidence="6 7">
    <name type="scientific">Spinacia oleracea</name>
    <name type="common">Spinach</name>
    <dbReference type="NCBI Taxonomy" id="3562"/>
    <lineage>
        <taxon>Eukaryota</taxon>
        <taxon>Viridiplantae</taxon>
        <taxon>Streptophyta</taxon>
        <taxon>Embryophyta</taxon>
        <taxon>Tracheophyta</taxon>
        <taxon>Spermatophyta</taxon>
        <taxon>Magnoliopsida</taxon>
        <taxon>eudicotyledons</taxon>
        <taxon>Gunneridae</taxon>
        <taxon>Pentapetalae</taxon>
        <taxon>Caryophyllales</taxon>
        <taxon>Chenopodiaceae</taxon>
        <taxon>Chenopodioideae</taxon>
        <taxon>Anserineae</taxon>
        <taxon>Spinacia</taxon>
    </lineage>
</organism>
<proteinExistence type="predicted"/>
<feature type="compositionally biased region" description="Polar residues" evidence="4">
    <location>
        <begin position="518"/>
        <end position="538"/>
    </location>
</feature>
<sequence>MEQHQQAATLPPQSAETTTDVHLNFVANPTPTLPQLAPSHPSYAEMITAAILWDSSQGKAGGSSKRAIAKYIDRVYTNLPPTHSALLTHHLTRLKSSGQLVMIKNSYQLPVVAAAAAAAAAAASPVPLRSAPPPQQFLQPHQQAQLPPEYQSAESTPKRRPGRPAKAKPLAQTTPGSVVPSPATAAGVGNGPSSGKRPRGRPPRQRQQELAVAEVPFVQPVSQPQEQPVYSPPEVGLNNGQTPVRKRGRPFKNQQKQLQQFVQPIYEVEIKPVSANGIIPEVPKRRPGRPSKAQWSPASAPAPGVASVTGAKPRGRGRPKRNSLGPIAMPIGKKPRGRPPRQAAVAPGGGVAGGKRRGRPPTKGIVWTAAPSKLMRKYVGKPRGRPRKNALIVGKETSEQVAANEELMRKVENMQASIKEAVGVLRPYLANEDGADDALTALQQLENLSTMNLTASPTPDEPPMTAASVNATVHVEPSNSVLAPESVTVPTMVAPVVPFSIAAPTITEVAPLYPPPSSASTIETQEPMSWIPTSETQL</sequence>
<evidence type="ECO:0000259" key="5">
    <source>
        <dbReference type="PROSITE" id="PS51504"/>
    </source>
</evidence>
<dbReference type="GeneID" id="110795808"/>
<dbReference type="Proteomes" id="UP000813463">
    <property type="component" value="Chromosome 2"/>
</dbReference>
<dbReference type="KEGG" id="soe:110795808"/>
<dbReference type="InterPro" id="IPR036390">
    <property type="entry name" value="WH_DNA-bd_sf"/>
</dbReference>
<gene>
    <name evidence="7" type="primary">LOC110795808</name>
</gene>
<dbReference type="GO" id="GO:0030261">
    <property type="term" value="P:chromosome condensation"/>
    <property type="evidence" value="ECO:0000318"/>
    <property type="project" value="GO_Central"/>
</dbReference>
<dbReference type="GO" id="GO:0006334">
    <property type="term" value="P:nucleosome assembly"/>
    <property type="evidence" value="ECO:0007669"/>
    <property type="project" value="InterPro"/>
</dbReference>
<dbReference type="InterPro" id="IPR036388">
    <property type="entry name" value="WH-like_DNA-bd_sf"/>
</dbReference>
<evidence type="ECO:0000256" key="2">
    <source>
        <dbReference type="ARBA" id="ARBA00023125"/>
    </source>
</evidence>
<dbReference type="Gene3D" id="1.10.10.10">
    <property type="entry name" value="Winged helix-like DNA-binding domain superfamily/Winged helix DNA-binding domain"/>
    <property type="match status" value="1"/>
</dbReference>
<feature type="compositionally biased region" description="Low complexity" evidence="4">
    <location>
        <begin position="214"/>
        <end position="235"/>
    </location>
</feature>
<accession>A0A9R0K2W3</accession>
<feature type="region of interest" description="Disordered" evidence="4">
    <location>
        <begin position="514"/>
        <end position="538"/>
    </location>
</feature>
<evidence type="ECO:0000256" key="3">
    <source>
        <dbReference type="ARBA" id="ARBA00023242"/>
    </source>
</evidence>
<feature type="region of interest" description="Disordered" evidence="4">
    <location>
        <begin position="126"/>
        <end position="248"/>
    </location>
</feature>
<dbReference type="CDD" id="cd00073">
    <property type="entry name" value="H15"/>
    <property type="match status" value="1"/>
</dbReference>
<dbReference type="GO" id="GO:0031492">
    <property type="term" value="F:nucleosomal DNA binding"/>
    <property type="evidence" value="ECO:0000318"/>
    <property type="project" value="GO_Central"/>
</dbReference>
<feature type="compositionally biased region" description="Low complexity" evidence="4">
    <location>
        <begin position="136"/>
        <end position="148"/>
    </location>
</feature>
<reference evidence="6" key="1">
    <citation type="journal article" date="2021" name="Nat. Commun.">
        <title>Genomic analyses provide insights into spinach domestication and the genetic basis of agronomic traits.</title>
        <authorList>
            <person name="Cai X."/>
            <person name="Sun X."/>
            <person name="Xu C."/>
            <person name="Sun H."/>
            <person name="Wang X."/>
            <person name="Ge C."/>
            <person name="Zhang Z."/>
            <person name="Wang Q."/>
            <person name="Fei Z."/>
            <person name="Jiao C."/>
            <person name="Wang Q."/>
        </authorList>
    </citation>
    <scope>NUCLEOTIDE SEQUENCE [LARGE SCALE GENOMIC DNA]</scope>
    <source>
        <strain evidence="6">cv. Varoflay</strain>
    </source>
</reference>
<feature type="compositionally biased region" description="Low complexity" evidence="4">
    <location>
        <begin position="296"/>
        <end position="308"/>
    </location>
</feature>
<keyword evidence="6" id="KW-1185">Reference proteome</keyword>
<evidence type="ECO:0000313" key="7">
    <source>
        <dbReference type="RefSeq" id="XP_021856526.1"/>
    </source>
</evidence>
<feature type="domain" description="H15" evidence="5">
    <location>
        <begin position="39"/>
        <end position="111"/>
    </location>
</feature>
<dbReference type="SMART" id="SM00526">
    <property type="entry name" value="H15"/>
    <property type="match status" value="1"/>
</dbReference>
<dbReference type="GO" id="GO:0000786">
    <property type="term" value="C:nucleosome"/>
    <property type="evidence" value="ECO:0007669"/>
    <property type="project" value="InterPro"/>
</dbReference>
<dbReference type="GO" id="GO:0005634">
    <property type="term" value="C:nucleus"/>
    <property type="evidence" value="ECO:0000318"/>
    <property type="project" value="GO_Central"/>
</dbReference>
<dbReference type="PANTHER" id="PTHR11467:SF29">
    <property type="entry name" value="OS03G0711600 PROTEIN"/>
    <property type="match status" value="1"/>
</dbReference>
<dbReference type="RefSeq" id="XP_021856526.1">
    <property type="nucleotide sequence ID" value="XM_022000834.2"/>
</dbReference>
<dbReference type="SMART" id="SM00384">
    <property type="entry name" value="AT_hook"/>
    <property type="match status" value="7"/>
</dbReference>
<dbReference type="AlphaFoldDB" id="A0A9R0K2W3"/>
<keyword evidence="2" id="KW-0238">DNA-binding</keyword>
<dbReference type="InterPro" id="IPR005818">
    <property type="entry name" value="Histone_H1/H5_H15"/>
</dbReference>
<dbReference type="GO" id="GO:0045910">
    <property type="term" value="P:negative regulation of DNA recombination"/>
    <property type="evidence" value="ECO:0000318"/>
    <property type="project" value="GO_Central"/>
</dbReference>
<evidence type="ECO:0000313" key="6">
    <source>
        <dbReference type="Proteomes" id="UP000813463"/>
    </source>
</evidence>
<dbReference type="SUPFAM" id="SSF46785">
    <property type="entry name" value="Winged helix' DNA-binding domain"/>
    <property type="match status" value="1"/>
</dbReference>
<dbReference type="PROSITE" id="PS51504">
    <property type="entry name" value="H15"/>
    <property type="match status" value="1"/>
</dbReference>
<dbReference type="Pfam" id="PF00538">
    <property type="entry name" value="Linker_histone"/>
    <property type="match status" value="1"/>
</dbReference>
<dbReference type="OrthoDB" id="1110759at2759"/>
<dbReference type="GO" id="GO:0003690">
    <property type="term" value="F:double-stranded DNA binding"/>
    <property type="evidence" value="ECO:0000318"/>
    <property type="project" value="GO_Central"/>
</dbReference>
<feature type="region of interest" description="Disordered" evidence="4">
    <location>
        <begin position="279"/>
        <end position="364"/>
    </location>
</feature>
<protein>
    <recommendedName>
        <fullName evidence="5">H15 domain-containing protein</fullName>
    </recommendedName>
</protein>
<dbReference type="PANTHER" id="PTHR11467">
    <property type="entry name" value="HISTONE H1"/>
    <property type="match status" value="1"/>
</dbReference>